<evidence type="ECO:0000256" key="1">
    <source>
        <dbReference type="SAM" id="Phobius"/>
    </source>
</evidence>
<dbReference type="Proteomes" id="UP000023758">
    <property type="component" value="Unassembled WGS sequence"/>
</dbReference>
<dbReference type="EMBL" id="KK207727">
    <property type="protein sequence ID" value="EZF56183.1"/>
    <property type="molecule type" value="Genomic_DNA"/>
</dbReference>
<evidence type="ECO:0000313" key="2">
    <source>
        <dbReference type="EMBL" id="EZF56183.1"/>
    </source>
</evidence>
<protein>
    <submittedName>
        <fullName evidence="2">Uncharacterized protein</fullName>
    </submittedName>
</protein>
<organism evidence="2">
    <name type="scientific">Trichophyton rubrum CBS 288.86</name>
    <dbReference type="NCBI Taxonomy" id="1215330"/>
    <lineage>
        <taxon>Eukaryota</taxon>
        <taxon>Fungi</taxon>
        <taxon>Dikarya</taxon>
        <taxon>Ascomycota</taxon>
        <taxon>Pezizomycotina</taxon>
        <taxon>Eurotiomycetes</taxon>
        <taxon>Eurotiomycetidae</taxon>
        <taxon>Onygenales</taxon>
        <taxon>Arthrodermataceae</taxon>
        <taxon>Trichophyton</taxon>
    </lineage>
</organism>
<dbReference type="EMBL" id="KK207727">
    <property type="protein sequence ID" value="EZF56182.1"/>
    <property type="molecule type" value="Genomic_DNA"/>
</dbReference>
<keyword evidence="1" id="KW-0812">Transmembrane</keyword>
<dbReference type="AlphaFoldDB" id="A0A022WDN7"/>
<name>A0A022WDN7_TRIRU</name>
<feature type="transmembrane region" description="Helical" evidence="1">
    <location>
        <begin position="12"/>
        <end position="35"/>
    </location>
</feature>
<sequence length="109" mass="12644">MAGFTGYLLDPSSLTILATIAGLGIIIWYAAVVIYRINFHPLAHIPGPFLARATHLYSFYFNGILDGKLYLQIDKLHETYGMFRCLIRSWYIYKYESRNRAYWSIIEAL</sequence>
<gene>
    <name evidence="2" type="ORF">H103_01423</name>
</gene>
<keyword evidence="1" id="KW-1133">Transmembrane helix</keyword>
<accession>A0A022WDN7</accession>
<dbReference type="HOGENOM" id="CLU_2185820_0_0_1"/>
<proteinExistence type="predicted"/>
<keyword evidence="1" id="KW-0472">Membrane</keyword>
<reference evidence="2" key="1">
    <citation type="submission" date="2014-02" db="EMBL/GenBank/DDBJ databases">
        <title>The Genome Sequence of Trichophyton rubrum (morphotype fischeri) CBS 288.86.</title>
        <authorList>
            <consortium name="The Broad Institute Genomics Platform"/>
            <person name="Cuomo C.A."/>
            <person name="White T.C."/>
            <person name="Graser Y."/>
            <person name="Martinez-Rossi N."/>
            <person name="Heitman J."/>
            <person name="Young S.K."/>
            <person name="Zeng Q."/>
            <person name="Gargeya S."/>
            <person name="Abouelleil A."/>
            <person name="Alvarado L."/>
            <person name="Chapman S.B."/>
            <person name="Gainer-Dewar J."/>
            <person name="Goldberg J."/>
            <person name="Griggs A."/>
            <person name="Gujja S."/>
            <person name="Hansen M."/>
            <person name="Howarth C."/>
            <person name="Imamovic A."/>
            <person name="Larimer J."/>
            <person name="Martinez D."/>
            <person name="Murphy C."/>
            <person name="Pearson M.D."/>
            <person name="Persinoti G."/>
            <person name="Poon T."/>
            <person name="Priest M."/>
            <person name="Roberts A.D."/>
            <person name="Saif S."/>
            <person name="Shea T.D."/>
            <person name="Sykes S.N."/>
            <person name="Wortman J."/>
            <person name="Nusbaum C."/>
            <person name="Birren B."/>
        </authorList>
    </citation>
    <scope>NUCLEOTIDE SEQUENCE [LARGE SCALE GENOMIC DNA]</scope>
    <source>
        <strain evidence="2">CBS 288.86</strain>
    </source>
</reference>